<evidence type="ECO:0000256" key="2">
    <source>
        <dbReference type="ARBA" id="ARBA00022419"/>
    </source>
</evidence>
<dbReference type="PANTHER" id="PTHR30523:SF6">
    <property type="entry name" value="PHOSPHOENOLPYRUVATE CARBOXYLASE"/>
    <property type="match status" value="1"/>
</dbReference>
<comment type="caution">
    <text evidence="3">The sequence shown here is derived from an EMBL/GenBank/DDBJ whole genome shotgun (WGS) entry which is preliminary data.</text>
</comment>
<name>A0A2U1V095_9PROT</name>
<dbReference type="GO" id="GO:0015977">
    <property type="term" value="P:carbon fixation"/>
    <property type="evidence" value="ECO:0007669"/>
    <property type="project" value="InterPro"/>
</dbReference>
<gene>
    <name evidence="3" type="ORF">CR165_18835</name>
</gene>
<dbReference type="GO" id="GO:0008964">
    <property type="term" value="F:phosphoenolpyruvate carboxylase activity"/>
    <property type="evidence" value="ECO:0007669"/>
    <property type="project" value="InterPro"/>
</dbReference>
<dbReference type="InterPro" id="IPR015813">
    <property type="entry name" value="Pyrv/PenolPyrv_kinase-like_dom"/>
</dbReference>
<sequence length="945" mass="100460">MRAMPSFTEAGLIALAAAARAASRGDPFANPVLSVALALSRQLDEGQASHADMADALRQIGRAAFLDRAQRLAHAAGAGLAGADAALAGLATRLARPDPDDSPVPLATFRAACERPRAAAVFTAHPTFSLPRESTRALAQAAGGLPLPDPLPLRPTAPTLTEEFEQAAAAIANGRDALDRLAAAFLGTARAIWPDRWTQLNPRPVILASWVGYDTDGRTDIGWHDTLRLRLRMKRLQLARLAAQIAALPEDCTAALRGRLEEALAAVEAQIEACPPTGPVKPEAAQAFAQALVGQREAALTTPQPLVELFPAAIAAAPEEQTRLALCVARAGLVAHGLSLAHTHVRLNAAQLHNAARLRFPHLGSGPEDPARRRALFAAINTALEEVSAEPVDMGGLMAEQASAARLMMTVAQIAKHIDASQPVRFLVAETESGYTLLAALLLARLAGVEDHVEISPLFETAEALERRGERVVEEALRSPHWRAHLRRVGRLCLQFGYSDSGRYVGQVAATHLIERLKLRVVELLARHGLQSLEVVLFDTHGEGLGRGGHPDGLAARFDYLDPPAVRAAFAARGIPTRVETSFQGGDGYLLFGTPSLAHAAVARIAEHAFAPLPGGEPDPVYAEGGFATDLFAGARAAFNGLVEDPGYAALLGAFGPALLDRTGSRPANRQSDTGGPATIRHPRELRAIPNNAVLQQLGFPANLMHGLGHGAVQETEAFADLLRRSPRFANALAFARAGLALSDADVLLGYVASLDPATWLARAAQTRRPGRAAALLAVATALEELRLGDPARAVFRRLKADDLALRAAWPSDLPIPPGAIGGGPGVPRMSDRLFALHALRLCLIHRIWLLAVEVPDFSPRHGLTREGLVQRLLRLDVEGAVALLDQVFPMADPPGAELDFAEPPAPRHGGYGREQEEIIRPLRELFSLVREVSAVVSLECGAFG</sequence>
<dbReference type="InterPro" id="IPR021135">
    <property type="entry name" value="PEP_COase"/>
</dbReference>
<evidence type="ECO:0000313" key="3">
    <source>
        <dbReference type="EMBL" id="PWC27327.1"/>
    </source>
</evidence>
<protein>
    <recommendedName>
        <fullName evidence="2">Phosphoenolpyruvate carboxylase</fullName>
    </recommendedName>
</protein>
<proteinExistence type="predicted"/>
<dbReference type="Pfam" id="PF00311">
    <property type="entry name" value="PEPcase"/>
    <property type="match status" value="1"/>
</dbReference>
<dbReference type="SUPFAM" id="SSF51621">
    <property type="entry name" value="Phosphoenolpyruvate/pyruvate domain"/>
    <property type="match status" value="1"/>
</dbReference>
<evidence type="ECO:0000313" key="4">
    <source>
        <dbReference type="Proteomes" id="UP000245048"/>
    </source>
</evidence>
<organism evidence="3 4">
    <name type="scientific">Teichococcus aestuarii</name>
    <dbReference type="NCBI Taxonomy" id="568898"/>
    <lineage>
        <taxon>Bacteria</taxon>
        <taxon>Pseudomonadati</taxon>
        <taxon>Pseudomonadota</taxon>
        <taxon>Alphaproteobacteria</taxon>
        <taxon>Acetobacterales</taxon>
        <taxon>Roseomonadaceae</taxon>
        <taxon>Roseomonas</taxon>
    </lineage>
</organism>
<dbReference type="GO" id="GO:0005829">
    <property type="term" value="C:cytosol"/>
    <property type="evidence" value="ECO:0007669"/>
    <property type="project" value="TreeGrafter"/>
</dbReference>
<comment type="function">
    <text evidence="1">Forms oxaloacetate, a four-carbon dicarboxylic acid source for the tricarboxylic acid cycle.</text>
</comment>
<dbReference type="AlphaFoldDB" id="A0A2U1V095"/>
<dbReference type="OrthoDB" id="9758461at2"/>
<keyword evidence="4" id="KW-1185">Reference proteome</keyword>
<evidence type="ECO:0000256" key="1">
    <source>
        <dbReference type="ARBA" id="ARBA00003670"/>
    </source>
</evidence>
<dbReference type="PANTHER" id="PTHR30523">
    <property type="entry name" value="PHOSPHOENOLPYRUVATE CARBOXYLASE"/>
    <property type="match status" value="1"/>
</dbReference>
<reference evidence="4" key="1">
    <citation type="submission" date="2017-10" db="EMBL/GenBank/DDBJ databases">
        <authorList>
            <person name="Toshchakov S.V."/>
            <person name="Goeva M.A."/>
        </authorList>
    </citation>
    <scope>NUCLEOTIDE SEQUENCE [LARGE SCALE GENOMIC DNA]</scope>
    <source>
        <strain evidence="4">JR1/69-1-13</strain>
    </source>
</reference>
<dbReference type="EMBL" id="PDOA01000016">
    <property type="protein sequence ID" value="PWC27327.1"/>
    <property type="molecule type" value="Genomic_DNA"/>
</dbReference>
<keyword evidence="3" id="KW-0670">Pyruvate</keyword>
<dbReference type="Proteomes" id="UP000245048">
    <property type="component" value="Unassembled WGS sequence"/>
</dbReference>
<dbReference type="GO" id="GO:0006099">
    <property type="term" value="P:tricarboxylic acid cycle"/>
    <property type="evidence" value="ECO:0007669"/>
    <property type="project" value="InterPro"/>
</dbReference>
<accession>A0A2U1V095</accession>